<name>A0ABN7RIS0_OIKDI</name>
<feature type="coiled-coil region" evidence="1">
    <location>
        <begin position="368"/>
        <end position="500"/>
    </location>
</feature>
<evidence type="ECO:0000313" key="2">
    <source>
        <dbReference type="EMBL" id="CAG5078658.1"/>
    </source>
</evidence>
<protein>
    <submittedName>
        <fullName evidence="2">Oidioi.mRNA.OKI2018_I69.PAR.g9046.t1.cds</fullName>
    </submittedName>
</protein>
<dbReference type="Proteomes" id="UP001158576">
    <property type="component" value="Chromosome PAR"/>
</dbReference>
<keyword evidence="1" id="KW-0175">Coiled coil</keyword>
<feature type="coiled-coil region" evidence="1">
    <location>
        <begin position="269"/>
        <end position="313"/>
    </location>
</feature>
<dbReference type="EMBL" id="OU015568">
    <property type="protein sequence ID" value="CAG5078658.1"/>
    <property type="molecule type" value="Genomic_DNA"/>
</dbReference>
<feature type="coiled-coil region" evidence="1">
    <location>
        <begin position="146"/>
        <end position="236"/>
    </location>
</feature>
<evidence type="ECO:0000313" key="3">
    <source>
        <dbReference type="Proteomes" id="UP001158576"/>
    </source>
</evidence>
<keyword evidence="3" id="KW-1185">Reference proteome</keyword>
<feature type="coiled-coil region" evidence="1">
    <location>
        <begin position="22"/>
        <end position="92"/>
    </location>
</feature>
<reference evidence="2 3" key="1">
    <citation type="submission" date="2021-04" db="EMBL/GenBank/DDBJ databases">
        <authorList>
            <person name="Bliznina A."/>
        </authorList>
    </citation>
    <scope>NUCLEOTIDE SEQUENCE [LARGE SCALE GENOMIC DNA]</scope>
</reference>
<organism evidence="2 3">
    <name type="scientific">Oikopleura dioica</name>
    <name type="common">Tunicate</name>
    <dbReference type="NCBI Taxonomy" id="34765"/>
    <lineage>
        <taxon>Eukaryota</taxon>
        <taxon>Metazoa</taxon>
        <taxon>Chordata</taxon>
        <taxon>Tunicata</taxon>
        <taxon>Appendicularia</taxon>
        <taxon>Copelata</taxon>
        <taxon>Oikopleuridae</taxon>
        <taxon>Oikopleura</taxon>
    </lineage>
</organism>
<proteinExistence type="predicted"/>
<gene>
    <name evidence="2" type="ORF">OKIOD_LOCUS604</name>
</gene>
<feature type="coiled-coil region" evidence="1">
    <location>
        <begin position="543"/>
        <end position="591"/>
    </location>
</feature>
<accession>A0ABN7RIS0</accession>
<sequence>MSSHSSLEISIWEERWNSDVRAARALAALKLKDSEIKRLREENDSLRERIFDTSASRDNRLERRLSDAREQIAQLQSQLDASRRAKENAVDEKNDAITTTRAVKEQLSYAEGRISDLICQNTELEQSLKDQKYKPRVKPSTTDITIKGLKDDLVDAQQRAEEAINKLAGVKTQRENLARQLHEAREELRKEKAQSTMASETLRRRQEDLLTEQDSVEDLRLQIAEQKALITQLQTLHADAQLLLKNQQVQHRQQVVHFKASQKKLLLFCKKLEQKHKNSQGKDQALKEKIKKLNSTLNEKTSLLLEIEEARKRQDEEVISLRFQIQALLDEAQLAVSKDDVLQTKRQASKELRDKQLQEIMAAHHKQLTAATERRGAMEAELKNIIEQNGDLVENLDQLRAREQELKAKVNSKIVQSRDAEIKLTNLEIKAAHFENQWIIAKDKLDLMEAELQRSEKNSDRLKQNLKDVRVKLEGKDLTIEELNGKIEGLKLNMVRMRYRKRVDDDVSDVDSIDEPMGQKTSRSAALEMKMLKNSQSKMARQITELKMKKADVEAELRDQRKSHLVVIGERNDFKKSRDQLSDECRKLKKASSIQTQRIEAMSVRKGSLFPGFY</sequence>
<evidence type="ECO:0000256" key="1">
    <source>
        <dbReference type="SAM" id="Coils"/>
    </source>
</evidence>